<evidence type="ECO:0000313" key="1">
    <source>
        <dbReference type="EMBL" id="MFD2587344.1"/>
    </source>
</evidence>
<dbReference type="RefSeq" id="WP_377766882.1">
    <property type="nucleotide sequence ID" value="NZ_JBHULB010000013.1"/>
</dbReference>
<evidence type="ECO:0000313" key="2">
    <source>
        <dbReference type="Proteomes" id="UP001597526"/>
    </source>
</evidence>
<accession>A0ABW5MY10</accession>
<dbReference type="InterPro" id="IPR032710">
    <property type="entry name" value="NTF2-like_dom_sf"/>
</dbReference>
<keyword evidence="2" id="KW-1185">Reference proteome</keyword>
<dbReference type="SUPFAM" id="SSF54427">
    <property type="entry name" value="NTF2-like"/>
    <property type="match status" value="1"/>
</dbReference>
<dbReference type="InterPro" id="IPR039437">
    <property type="entry name" value="FrzH/put_lumazine-bd"/>
</dbReference>
<proteinExistence type="predicted"/>
<name>A0ABW5MY10_9FLAO</name>
<gene>
    <name evidence="1" type="ORF">ACFSQJ_10405</name>
</gene>
<reference evidence="2" key="1">
    <citation type="journal article" date="2019" name="Int. J. Syst. Evol. Microbiol.">
        <title>The Global Catalogue of Microorganisms (GCM) 10K type strain sequencing project: providing services to taxonomists for standard genome sequencing and annotation.</title>
        <authorList>
            <consortium name="The Broad Institute Genomics Platform"/>
            <consortium name="The Broad Institute Genome Sequencing Center for Infectious Disease"/>
            <person name="Wu L."/>
            <person name="Ma J."/>
        </authorList>
    </citation>
    <scope>NUCLEOTIDE SEQUENCE [LARGE SCALE GENOMIC DNA]</scope>
    <source>
        <strain evidence="2">KCTC 52368</strain>
    </source>
</reference>
<comment type="caution">
    <text evidence="1">The sequence shown here is derived from an EMBL/GenBank/DDBJ whole genome shotgun (WGS) entry which is preliminary data.</text>
</comment>
<organism evidence="1 2">
    <name type="scientific">Croceitalea marina</name>
    <dbReference type="NCBI Taxonomy" id="1775166"/>
    <lineage>
        <taxon>Bacteria</taxon>
        <taxon>Pseudomonadati</taxon>
        <taxon>Bacteroidota</taxon>
        <taxon>Flavobacteriia</taxon>
        <taxon>Flavobacteriales</taxon>
        <taxon>Flavobacteriaceae</taxon>
        <taxon>Croceitalea</taxon>
    </lineage>
</organism>
<dbReference type="EMBL" id="JBHULB010000013">
    <property type="protein sequence ID" value="MFD2587344.1"/>
    <property type="molecule type" value="Genomic_DNA"/>
</dbReference>
<dbReference type="Gene3D" id="3.10.450.50">
    <property type="match status" value="1"/>
</dbReference>
<protein>
    <submittedName>
        <fullName evidence="1">Nuclear transport factor 2 family protein</fullName>
    </submittedName>
</protein>
<dbReference type="Proteomes" id="UP001597526">
    <property type="component" value="Unassembled WGS sequence"/>
</dbReference>
<sequence>MKRILLTLMTIITMTNTTEVNAQQTDVLRIETTLNYYLTGLVNNDAETLTKAFHPTATMKWIGEKYTEVNAIEGLTEGMDGTPYKEKIKTRVVSISIAGDAASAQLEIQFPTFTYIDFMHVLKIEGEWKIVSKIFHTRQDSKL</sequence>
<dbReference type="Pfam" id="PF12893">
    <property type="entry name" value="Lumazine_bd_2"/>
    <property type="match status" value="1"/>
</dbReference>